<protein>
    <recommendedName>
        <fullName evidence="3">Response regulatory domain-containing protein</fullName>
    </recommendedName>
</protein>
<dbReference type="Pfam" id="PF00072">
    <property type="entry name" value="Response_reg"/>
    <property type="match status" value="1"/>
</dbReference>
<dbReference type="SUPFAM" id="SSF52172">
    <property type="entry name" value="CheY-like"/>
    <property type="match status" value="1"/>
</dbReference>
<evidence type="ECO:0000256" key="2">
    <source>
        <dbReference type="PROSITE-ProRule" id="PRU00169"/>
    </source>
</evidence>
<dbReference type="Proteomes" id="UP000654345">
    <property type="component" value="Unassembled WGS sequence"/>
</dbReference>
<reference evidence="4 5" key="1">
    <citation type="journal article" date="2021" name="Int. J. Syst. Evol. Microbiol.">
        <title>Reticulibacter mediterranei gen. nov., sp. nov., within the new family Reticulibacteraceae fam. nov., and Ktedonospora formicarum gen. nov., sp. nov., Ktedonobacter robiniae sp. nov., Dictyobacter formicarum sp. nov. and Dictyobacter arantiisoli sp. nov., belonging to the class Ktedonobacteria.</title>
        <authorList>
            <person name="Yabe S."/>
            <person name="Zheng Y."/>
            <person name="Wang C.M."/>
            <person name="Sakai Y."/>
            <person name="Abe K."/>
            <person name="Yokota A."/>
            <person name="Donadio S."/>
            <person name="Cavaletti L."/>
            <person name="Monciardini P."/>
        </authorList>
    </citation>
    <scope>NUCLEOTIDE SEQUENCE [LARGE SCALE GENOMIC DNA]</scope>
    <source>
        <strain evidence="4 5">SOSP1-30</strain>
    </source>
</reference>
<proteinExistence type="predicted"/>
<dbReference type="EMBL" id="BNJG01000005">
    <property type="protein sequence ID" value="GHO60523.1"/>
    <property type="molecule type" value="Genomic_DNA"/>
</dbReference>
<accession>A0ABQ3V6E4</accession>
<dbReference type="InterPro" id="IPR050595">
    <property type="entry name" value="Bact_response_regulator"/>
</dbReference>
<organism evidence="4 5">
    <name type="scientific">Ktedonobacter robiniae</name>
    <dbReference type="NCBI Taxonomy" id="2778365"/>
    <lineage>
        <taxon>Bacteria</taxon>
        <taxon>Bacillati</taxon>
        <taxon>Chloroflexota</taxon>
        <taxon>Ktedonobacteria</taxon>
        <taxon>Ktedonobacterales</taxon>
        <taxon>Ktedonobacteraceae</taxon>
        <taxon>Ktedonobacter</taxon>
    </lineage>
</organism>
<feature type="modified residue" description="4-aspartylphosphate" evidence="2">
    <location>
        <position position="30"/>
    </location>
</feature>
<evidence type="ECO:0000259" key="3">
    <source>
        <dbReference type="PROSITE" id="PS50110"/>
    </source>
</evidence>
<comment type="caution">
    <text evidence="4">The sequence shown here is derived from an EMBL/GenBank/DDBJ whole genome shotgun (WGS) entry which is preliminary data.</text>
</comment>
<dbReference type="InterPro" id="IPR011006">
    <property type="entry name" value="CheY-like_superfamily"/>
</dbReference>
<keyword evidence="5" id="KW-1185">Reference proteome</keyword>
<feature type="domain" description="Response regulatory" evidence="3">
    <location>
        <begin position="1"/>
        <end position="95"/>
    </location>
</feature>
<dbReference type="PANTHER" id="PTHR44591">
    <property type="entry name" value="STRESS RESPONSE REGULATOR PROTEIN 1"/>
    <property type="match status" value="1"/>
</dbReference>
<dbReference type="SMART" id="SM00448">
    <property type="entry name" value="REC"/>
    <property type="match status" value="1"/>
</dbReference>
<dbReference type="Gene3D" id="3.40.50.2300">
    <property type="match status" value="1"/>
</dbReference>
<sequence>MYEVETATDGLMALEKLDRQWGRYETVLLDVNMPQMDGLQLIQILRQQTEAWLQSIVVLSTDHDALCQAVRMGICHVLAKPFDLETVLAQVSSCHSLNVCGDASKEDSLSITVEW</sequence>
<dbReference type="PANTHER" id="PTHR44591:SF3">
    <property type="entry name" value="RESPONSE REGULATORY DOMAIN-CONTAINING PROTEIN"/>
    <property type="match status" value="1"/>
</dbReference>
<gene>
    <name evidence="4" type="ORF">KSB_89980</name>
</gene>
<keyword evidence="1 2" id="KW-0597">Phosphoprotein</keyword>
<name>A0ABQ3V6E4_9CHLR</name>
<evidence type="ECO:0000256" key="1">
    <source>
        <dbReference type="ARBA" id="ARBA00022553"/>
    </source>
</evidence>
<evidence type="ECO:0000313" key="4">
    <source>
        <dbReference type="EMBL" id="GHO60523.1"/>
    </source>
</evidence>
<evidence type="ECO:0000313" key="5">
    <source>
        <dbReference type="Proteomes" id="UP000654345"/>
    </source>
</evidence>
<dbReference type="PROSITE" id="PS50110">
    <property type="entry name" value="RESPONSE_REGULATORY"/>
    <property type="match status" value="1"/>
</dbReference>
<dbReference type="InterPro" id="IPR001789">
    <property type="entry name" value="Sig_transdc_resp-reg_receiver"/>
</dbReference>